<gene>
    <name evidence="14" type="primary">htpX</name>
    <name evidence="14" type="ORF">LPAF129_16900</name>
</gene>
<keyword evidence="10 12" id="KW-0472">Membrane</keyword>
<evidence type="ECO:0000313" key="14">
    <source>
        <dbReference type="EMBL" id="GKS82004.1"/>
    </source>
</evidence>
<comment type="subcellular location">
    <subcellularLocation>
        <location evidence="1">Cell membrane</location>
        <topology evidence="1">Multi-pass membrane protein</topology>
    </subcellularLocation>
</comment>
<evidence type="ECO:0000259" key="13">
    <source>
        <dbReference type="Pfam" id="PF01435"/>
    </source>
</evidence>
<evidence type="ECO:0000256" key="2">
    <source>
        <dbReference type="ARBA" id="ARBA00022475"/>
    </source>
</evidence>
<dbReference type="InterPro" id="IPR050083">
    <property type="entry name" value="HtpX_protease"/>
</dbReference>
<proteinExistence type="inferred from homology"/>
<dbReference type="Gene3D" id="3.30.2010.10">
    <property type="entry name" value="Metalloproteases ('zincins'), catalytic domain"/>
    <property type="match status" value="1"/>
</dbReference>
<dbReference type="Proteomes" id="UP001055149">
    <property type="component" value="Unassembled WGS sequence"/>
</dbReference>
<evidence type="ECO:0000256" key="11">
    <source>
        <dbReference type="RuleBase" id="RU003983"/>
    </source>
</evidence>
<protein>
    <submittedName>
        <fullName evidence="14">Protease HtpX</fullName>
    </submittedName>
</protein>
<evidence type="ECO:0000256" key="7">
    <source>
        <dbReference type="ARBA" id="ARBA00022833"/>
    </source>
</evidence>
<evidence type="ECO:0000256" key="9">
    <source>
        <dbReference type="ARBA" id="ARBA00023049"/>
    </source>
</evidence>
<feature type="transmembrane region" description="Helical" evidence="12">
    <location>
        <begin position="50"/>
        <end position="71"/>
    </location>
</feature>
<evidence type="ECO:0000256" key="4">
    <source>
        <dbReference type="ARBA" id="ARBA00022692"/>
    </source>
</evidence>
<dbReference type="InterPro" id="IPR001915">
    <property type="entry name" value="Peptidase_M48"/>
</dbReference>
<dbReference type="CDD" id="cd07340">
    <property type="entry name" value="M48B_Htpx_like"/>
    <property type="match status" value="1"/>
</dbReference>
<keyword evidence="6 11" id="KW-0378">Hydrolase</keyword>
<keyword evidence="2" id="KW-1003">Cell membrane</keyword>
<feature type="transmembrane region" description="Helical" evidence="12">
    <location>
        <begin position="16"/>
        <end position="38"/>
    </location>
</feature>
<evidence type="ECO:0000256" key="3">
    <source>
        <dbReference type="ARBA" id="ARBA00022670"/>
    </source>
</evidence>
<keyword evidence="5" id="KW-0479">Metal-binding</keyword>
<evidence type="ECO:0000256" key="12">
    <source>
        <dbReference type="SAM" id="Phobius"/>
    </source>
</evidence>
<evidence type="ECO:0000256" key="6">
    <source>
        <dbReference type="ARBA" id="ARBA00022801"/>
    </source>
</evidence>
<keyword evidence="8 12" id="KW-1133">Transmembrane helix</keyword>
<feature type="transmembrane region" description="Helical" evidence="12">
    <location>
        <begin position="171"/>
        <end position="190"/>
    </location>
</feature>
<keyword evidence="4 12" id="KW-0812">Transmembrane</keyword>
<name>A0ABQ5JLT7_9LACO</name>
<keyword evidence="15" id="KW-1185">Reference proteome</keyword>
<dbReference type="PANTHER" id="PTHR43221">
    <property type="entry name" value="PROTEASE HTPX"/>
    <property type="match status" value="1"/>
</dbReference>
<dbReference type="EMBL" id="BQXH01000017">
    <property type="protein sequence ID" value="GKS82004.1"/>
    <property type="molecule type" value="Genomic_DNA"/>
</dbReference>
<comment type="cofactor">
    <cofactor evidence="11">
        <name>Zn(2+)</name>
        <dbReference type="ChEBI" id="CHEBI:29105"/>
    </cofactor>
    <text evidence="11">Binds 1 zinc ion per subunit.</text>
</comment>
<dbReference type="GO" id="GO:0008233">
    <property type="term" value="F:peptidase activity"/>
    <property type="evidence" value="ECO:0007669"/>
    <property type="project" value="UniProtKB-KW"/>
</dbReference>
<keyword evidence="7 11" id="KW-0862">Zinc</keyword>
<organism evidence="14 15">
    <name type="scientific">Ligilactobacillus pabuli</name>
    <dbReference type="NCBI Taxonomy" id="2886039"/>
    <lineage>
        <taxon>Bacteria</taxon>
        <taxon>Bacillati</taxon>
        <taxon>Bacillota</taxon>
        <taxon>Bacilli</taxon>
        <taxon>Lactobacillales</taxon>
        <taxon>Lactobacillaceae</taxon>
        <taxon>Ligilactobacillus</taxon>
    </lineage>
</organism>
<reference evidence="14" key="1">
    <citation type="journal article" date="2022" name="Int. J. Syst. Evol. Microbiol.">
        <title>A novel species of lactic acid bacteria, Ligilactobacillus pabuli sp. nov., isolated from alfalfa silage.</title>
        <authorList>
            <person name="Tohno M."/>
            <person name="Tanizawa Y."/>
            <person name="Sawada H."/>
            <person name="Sakamoto M."/>
            <person name="Ohkuma M."/>
            <person name="Kobayashi H."/>
        </authorList>
    </citation>
    <scope>NUCLEOTIDE SEQUENCE</scope>
    <source>
        <strain evidence="14">AF129</strain>
    </source>
</reference>
<comment type="caution">
    <text evidence="14">The sequence shown here is derived from an EMBL/GenBank/DDBJ whole genome shotgun (WGS) entry which is preliminary data.</text>
</comment>
<dbReference type="PANTHER" id="PTHR43221:SF1">
    <property type="entry name" value="PROTEASE HTPX"/>
    <property type="match status" value="1"/>
</dbReference>
<sequence>MTIEEQIAHNKRNSTLVLVGFSVLVTLIGLFVGWLVAWISSDDSLTNWTIVWLTAGLFLAAAVAYSLFVYYNTTSVFMGSVHGRRLDPENASLAEKQLLNVIDELQITAEIPTPEVYLIDDQEANAFATGRDPQHAAIGVNRGLLELMDREELKGVLAHEMSHIKNYDIRSGSIAVALTSFIAGAGYWLAEIGESMLWFGSWDDDDDDDRDSNKSSAAIGLVMLIGGWLIQLIGVPVATLMQLALSRQRESLADISGVDMTQNPQGLIDALTKLQEDQVPSSYADSKAATLCFRTPLSEKDVKQMKKQGLAEPKRRKFRLTNLLDTHPPLEERIARLHDLID</sequence>
<keyword evidence="9 11" id="KW-0482">Metalloprotease</keyword>
<keyword evidence="3 11" id="KW-0645">Protease</keyword>
<evidence type="ECO:0000256" key="10">
    <source>
        <dbReference type="ARBA" id="ARBA00023136"/>
    </source>
</evidence>
<comment type="similarity">
    <text evidence="11">Belongs to the peptidase M48 family.</text>
</comment>
<accession>A0ABQ5JLT7</accession>
<evidence type="ECO:0000256" key="1">
    <source>
        <dbReference type="ARBA" id="ARBA00004651"/>
    </source>
</evidence>
<dbReference type="GO" id="GO:0006508">
    <property type="term" value="P:proteolysis"/>
    <property type="evidence" value="ECO:0007669"/>
    <property type="project" value="UniProtKB-KW"/>
</dbReference>
<feature type="transmembrane region" description="Helical" evidence="12">
    <location>
        <begin position="217"/>
        <end position="241"/>
    </location>
</feature>
<feature type="domain" description="Peptidase M48" evidence="13">
    <location>
        <begin position="95"/>
        <end position="339"/>
    </location>
</feature>
<dbReference type="RefSeq" id="WP_244056142.1">
    <property type="nucleotide sequence ID" value="NZ_BQXH01000017.1"/>
</dbReference>
<evidence type="ECO:0000256" key="8">
    <source>
        <dbReference type="ARBA" id="ARBA00022989"/>
    </source>
</evidence>
<evidence type="ECO:0000256" key="5">
    <source>
        <dbReference type="ARBA" id="ARBA00022723"/>
    </source>
</evidence>
<evidence type="ECO:0000313" key="15">
    <source>
        <dbReference type="Proteomes" id="UP001055149"/>
    </source>
</evidence>
<dbReference type="Pfam" id="PF01435">
    <property type="entry name" value="Peptidase_M48"/>
    <property type="match status" value="1"/>
</dbReference>